<dbReference type="AlphaFoldDB" id="D5EQ15"/>
<dbReference type="InterPro" id="IPR049945">
    <property type="entry name" value="AAA_22"/>
</dbReference>
<gene>
    <name evidence="2" type="ordered locus">Caka_2733</name>
</gene>
<evidence type="ECO:0000313" key="3">
    <source>
        <dbReference type="Proteomes" id="UP000000925"/>
    </source>
</evidence>
<organism evidence="2 3">
    <name type="scientific">Coraliomargarita akajimensis (strain DSM 45221 / IAM 15411 / JCM 23193 / KCTC 12865 / 04OKA010-24)</name>
    <dbReference type="NCBI Taxonomy" id="583355"/>
    <lineage>
        <taxon>Bacteria</taxon>
        <taxon>Pseudomonadati</taxon>
        <taxon>Verrucomicrobiota</taxon>
        <taxon>Opitutia</taxon>
        <taxon>Puniceicoccales</taxon>
        <taxon>Coraliomargaritaceae</taxon>
        <taxon>Coraliomargarita</taxon>
    </lineage>
</organism>
<dbReference type="GO" id="GO:0016887">
    <property type="term" value="F:ATP hydrolysis activity"/>
    <property type="evidence" value="ECO:0007669"/>
    <property type="project" value="InterPro"/>
</dbReference>
<dbReference type="InterPro" id="IPR027417">
    <property type="entry name" value="P-loop_NTPase"/>
</dbReference>
<reference evidence="2 3" key="1">
    <citation type="journal article" date="2010" name="Stand. Genomic Sci.">
        <title>Complete genome sequence of Coraliomargarita akajimensis type strain (04OKA010-24).</title>
        <authorList>
            <person name="Mavromatis K."/>
            <person name="Abt B."/>
            <person name="Brambilla E."/>
            <person name="Lapidus A."/>
            <person name="Copeland A."/>
            <person name="Deshpande S."/>
            <person name="Nolan M."/>
            <person name="Lucas S."/>
            <person name="Tice H."/>
            <person name="Cheng J.F."/>
            <person name="Han C."/>
            <person name="Detter J.C."/>
            <person name="Woyke T."/>
            <person name="Goodwin L."/>
            <person name="Pitluck S."/>
            <person name="Held B."/>
            <person name="Brettin T."/>
            <person name="Tapia R."/>
            <person name="Ivanova N."/>
            <person name="Mikhailova N."/>
            <person name="Pati A."/>
            <person name="Liolios K."/>
            <person name="Chen A."/>
            <person name="Palaniappan K."/>
            <person name="Land M."/>
            <person name="Hauser L."/>
            <person name="Chang Y.J."/>
            <person name="Jeffries C.D."/>
            <person name="Rohde M."/>
            <person name="Goker M."/>
            <person name="Bristow J."/>
            <person name="Eisen J.A."/>
            <person name="Markowitz V."/>
            <person name="Hugenholtz P."/>
            <person name="Klenk H.P."/>
            <person name="Kyrpides N.C."/>
        </authorList>
    </citation>
    <scope>NUCLEOTIDE SEQUENCE [LARGE SCALE GENOMIC DNA]</scope>
    <source>
        <strain evidence="3">DSM 45221 / IAM 15411 / JCM 23193 / KCTC 12865</strain>
    </source>
</reference>
<dbReference type="SUPFAM" id="SSF52540">
    <property type="entry name" value="P-loop containing nucleoside triphosphate hydrolases"/>
    <property type="match status" value="1"/>
</dbReference>
<dbReference type="KEGG" id="caa:Caka_2733"/>
<dbReference type="EMBL" id="CP001998">
    <property type="protein sequence ID" value="ADE55748.1"/>
    <property type="molecule type" value="Genomic_DNA"/>
</dbReference>
<dbReference type="HOGENOM" id="CLU_053804_1_1_0"/>
<dbReference type="Proteomes" id="UP000000925">
    <property type="component" value="Chromosome"/>
</dbReference>
<dbReference type="Pfam" id="PF13401">
    <property type="entry name" value="AAA_22"/>
    <property type="match status" value="1"/>
</dbReference>
<protein>
    <submittedName>
        <fullName evidence="2">AAA ATPase</fullName>
    </submittedName>
</protein>
<dbReference type="OrthoDB" id="9805535at2"/>
<accession>D5EQ15</accession>
<dbReference type="SMART" id="SM00382">
    <property type="entry name" value="AAA"/>
    <property type="match status" value="1"/>
</dbReference>
<sequence length="372" mass="41812">MPKTPSNPFRFNQVVAKEYFCRRPESSLLTELIESGQNVALIGPRRTGKTSLALEVCRKAKRRVVHCDMMRVGSYSDVIRRLAEAALRSNQGPTIESFLQAIAHLRPTWSIDPISGGTQLTVSPSSKSTPENVIDTLRLIEKRCKATNSCLFIDEFQDLTALPKHESFIAQMRSEIQRWDDTAILFAGSDREQMKALFTDPTSPFYQSATVLTIDRLDAKTFTRYIQRRFTQSGKAIEPPIIEHVLELTGHHPNSAQKLLHFLWSKTADGATADATILEAALSLTIRAEQDEFERALDTLTHMQGRALKALAQLGGQSTTGSTFLETARIRNPTSASKALTRCVQLKILLKDQSSYRFTNPFFKIWLQRLPT</sequence>
<dbReference type="RefSeq" id="WP_013044470.1">
    <property type="nucleotide sequence ID" value="NC_014008.1"/>
</dbReference>
<dbReference type="PANTHER" id="PTHR34301:SF8">
    <property type="entry name" value="ATPASE DOMAIN-CONTAINING PROTEIN"/>
    <property type="match status" value="1"/>
</dbReference>
<keyword evidence="3" id="KW-1185">Reference proteome</keyword>
<proteinExistence type="predicted"/>
<evidence type="ECO:0000313" key="2">
    <source>
        <dbReference type="EMBL" id="ADE55748.1"/>
    </source>
</evidence>
<feature type="domain" description="AAA+ ATPase" evidence="1">
    <location>
        <begin position="35"/>
        <end position="199"/>
    </location>
</feature>
<dbReference type="PANTHER" id="PTHR34301">
    <property type="entry name" value="DNA-BINDING PROTEIN-RELATED"/>
    <property type="match status" value="1"/>
</dbReference>
<name>D5EQ15_CORAD</name>
<dbReference type="InterPro" id="IPR003593">
    <property type="entry name" value="AAA+_ATPase"/>
</dbReference>
<dbReference type="Gene3D" id="3.40.50.300">
    <property type="entry name" value="P-loop containing nucleotide triphosphate hydrolases"/>
    <property type="match status" value="1"/>
</dbReference>
<dbReference type="eggNOG" id="COG1672">
    <property type="taxonomic scope" value="Bacteria"/>
</dbReference>
<evidence type="ECO:0000259" key="1">
    <source>
        <dbReference type="SMART" id="SM00382"/>
    </source>
</evidence>